<dbReference type="PANTHER" id="PTHR31284">
    <property type="entry name" value="ACID PHOSPHATASE-LIKE PROTEIN"/>
    <property type="match status" value="1"/>
</dbReference>
<dbReference type="Pfam" id="PF03767">
    <property type="entry name" value="Acid_phosphat_B"/>
    <property type="match status" value="1"/>
</dbReference>
<name>A6G4E2_9BACT</name>
<gene>
    <name evidence="2" type="ORF">PPSIR1_03918</name>
</gene>
<evidence type="ECO:0000313" key="2">
    <source>
        <dbReference type="EMBL" id="EDM79254.1"/>
    </source>
</evidence>
<dbReference type="SUPFAM" id="SSF56784">
    <property type="entry name" value="HAD-like"/>
    <property type="match status" value="1"/>
</dbReference>
<protein>
    <submittedName>
        <fullName evidence="2">Acid phosphatase</fullName>
    </submittedName>
</protein>
<reference evidence="2 3" key="1">
    <citation type="submission" date="2007-06" db="EMBL/GenBank/DDBJ databases">
        <authorList>
            <person name="Shimkets L."/>
            <person name="Ferriera S."/>
            <person name="Johnson J."/>
            <person name="Kravitz S."/>
            <person name="Beeson K."/>
            <person name="Sutton G."/>
            <person name="Rogers Y.-H."/>
            <person name="Friedman R."/>
            <person name="Frazier M."/>
            <person name="Venter J.C."/>
        </authorList>
    </citation>
    <scope>NUCLEOTIDE SEQUENCE [LARGE SCALE GENOMIC DNA]</scope>
    <source>
        <strain evidence="2 3">SIR-1</strain>
    </source>
</reference>
<dbReference type="InterPro" id="IPR006423">
    <property type="entry name" value="Lipo_e_P4"/>
</dbReference>
<comment type="caution">
    <text evidence="2">The sequence shown here is derived from an EMBL/GenBank/DDBJ whole genome shotgun (WGS) entry which is preliminary data.</text>
</comment>
<dbReference type="eggNOG" id="COG2503">
    <property type="taxonomic scope" value="Bacteria"/>
</dbReference>
<dbReference type="PANTHER" id="PTHR31284:SF10">
    <property type="entry name" value="ACID PHOSPHATASE-LIKE PROTEIN"/>
    <property type="match status" value="1"/>
</dbReference>
<dbReference type="InterPro" id="IPR005519">
    <property type="entry name" value="Acid_phosphat_B-like"/>
</dbReference>
<dbReference type="SFLD" id="SFLDS00003">
    <property type="entry name" value="Haloacid_Dehalogenase"/>
    <property type="match status" value="1"/>
</dbReference>
<sequence>MALAWLPACTHAHPKLTATLYGNTAAEHHASTRAIYMAAKAQLPAALADTTWTAALEQGEGAGDKPAAIILDVDETVLDNSPYQVQGVQGGPEYPDGWDAWCKMESAEPVAGAVEFTRFAASQGVTVFYVTNRDSSLESCTHANLVAAGFPMAEGVDVVLTKNERPEWTGDKTTRRAFVAEDYRIVMLFGDQLGDFTGEDEATTNPSERDAVVDAHAQRWGSQWFVLPNPLYGGWDSVTYGHDFGLSEDEKNARRLRSMHGPR</sequence>
<dbReference type="Gene3D" id="3.40.50.1000">
    <property type="entry name" value="HAD superfamily/HAD-like"/>
    <property type="match status" value="1"/>
</dbReference>
<dbReference type="GO" id="GO:0009279">
    <property type="term" value="C:cell outer membrane"/>
    <property type="evidence" value="ECO:0007669"/>
    <property type="project" value="InterPro"/>
</dbReference>
<keyword evidence="1" id="KW-0732">Signal</keyword>
<dbReference type="InterPro" id="IPR036412">
    <property type="entry name" value="HAD-like_sf"/>
</dbReference>
<evidence type="ECO:0000256" key="1">
    <source>
        <dbReference type="ARBA" id="ARBA00022729"/>
    </source>
</evidence>
<proteinExistence type="predicted"/>
<dbReference type="PIRSF" id="PIRSF019271">
    <property type="entry name" value="Acid_Ptase_C"/>
    <property type="match status" value="1"/>
</dbReference>
<dbReference type="EMBL" id="ABCS01000021">
    <property type="protein sequence ID" value="EDM79254.1"/>
    <property type="molecule type" value="Genomic_DNA"/>
</dbReference>
<dbReference type="Proteomes" id="UP000005801">
    <property type="component" value="Unassembled WGS sequence"/>
</dbReference>
<evidence type="ECO:0000313" key="3">
    <source>
        <dbReference type="Proteomes" id="UP000005801"/>
    </source>
</evidence>
<dbReference type="InterPro" id="IPR023214">
    <property type="entry name" value="HAD_sf"/>
</dbReference>
<accession>A6G4E2</accession>
<organism evidence="2 3">
    <name type="scientific">Plesiocystis pacifica SIR-1</name>
    <dbReference type="NCBI Taxonomy" id="391625"/>
    <lineage>
        <taxon>Bacteria</taxon>
        <taxon>Pseudomonadati</taxon>
        <taxon>Myxococcota</taxon>
        <taxon>Polyangia</taxon>
        <taxon>Nannocystales</taxon>
        <taxon>Nannocystaceae</taxon>
        <taxon>Plesiocystis</taxon>
    </lineage>
</organism>
<dbReference type="SFLD" id="SFLDG01125">
    <property type="entry name" value="C1.1:_Acid_Phosphatase_Like"/>
    <property type="match status" value="1"/>
</dbReference>
<dbReference type="AlphaFoldDB" id="A6G4E2"/>
<keyword evidence="3" id="KW-1185">Reference proteome</keyword>